<sequence length="342" mass="38133">MAFEVDNDALPTHNITPLPTAMTAAAFLGIAWYLSVEVSVRLLSLNTRRSLYFWSCLACSWGIIIHAIFIVLLDFKIWESYGAVVIIHLSWWTYVVSQSVVLYSRLNLVLQRLETGRYVLYMIITTSIVFGLGTVVLGMVARHPTMVARLGRANLIWDRIELAAFFLQETLISLLYIRSTASHLRSVALLGTHPLTTRRLLRHLIGVNVFIIALDCSLIGLCYAGFFFLQGYYKAAVYAVKLRTEFTILNQLRSSLPGSSEQESGFGVYERRIDGDPGNGGAYGGRSGRSGRIGRSDRARSEDEIQMVVMRSGRHGGITIQKDVVVSSVRRGESDSFEAARP</sequence>
<dbReference type="InterPro" id="IPR056120">
    <property type="entry name" value="DUF7703"/>
</dbReference>
<feature type="transmembrane region" description="Helical" evidence="2">
    <location>
        <begin position="85"/>
        <end position="106"/>
    </location>
</feature>
<dbReference type="EMBL" id="JAPEVA010000007">
    <property type="protein sequence ID" value="KAJ4410766.1"/>
    <property type="molecule type" value="Genomic_DNA"/>
</dbReference>
<feature type="region of interest" description="Disordered" evidence="1">
    <location>
        <begin position="273"/>
        <end position="302"/>
    </location>
</feature>
<evidence type="ECO:0000256" key="2">
    <source>
        <dbReference type="SAM" id="Phobius"/>
    </source>
</evidence>
<evidence type="ECO:0000256" key="1">
    <source>
        <dbReference type="SAM" id="MobiDB-lite"/>
    </source>
</evidence>
<accession>A0A9W8ZMB5</accession>
<keyword evidence="5" id="KW-1185">Reference proteome</keyword>
<dbReference type="OrthoDB" id="405906at2759"/>
<gene>
    <name evidence="4" type="ORF">N0V91_001694</name>
</gene>
<dbReference type="Pfam" id="PF24802">
    <property type="entry name" value="DUF7703"/>
    <property type="match status" value="1"/>
</dbReference>
<feature type="compositionally biased region" description="Gly residues" evidence="1">
    <location>
        <begin position="277"/>
        <end position="288"/>
    </location>
</feature>
<evidence type="ECO:0000259" key="3">
    <source>
        <dbReference type="Pfam" id="PF24802"/>
    </source>
</evidence>
<dbReference type="AlphaFoldDB" id="A0A9W8ZMB5"/>
<dbReference type="PANTHER" id="PTHR37013:SF4">
    <property type="entry name" value="INTEGRAL MEMBRANE PROTEIN"/>
    <property type="match status" value="1"/>
</dbReference>
<keyword evidence="2" id="KW-0812">Transmembrane</keyword>
<name>A0A9W8ZMB5_9PLEO</name>
<proteinExistence type="predicted"/>
<evidence type="ECO:0000313" key="5">
    <source>
        <dbReference type="Proteomes" id="UP001140510"/>
    </source>
</evidence>
<feature type="transmembrane region" description="Helical" evidence="2">
    <location>
        <begin position="205"/>
        <end position="229"/>
    </location>
</feature>
<protein>
    <recommendedName>
        <fullName evidence="3">DUF7703 domain-containing protein</fullName>
    </recommendedName>
</protein>
<dbReference type="Proteomes" id="UP001140510">
    <property type="component" value="Unassembled WGS sequence"/>
</dbReference>
<organism evidence="4 5">
    <name type="scientific">Didymella pomorum</name>
    <dbReference type="NCBI Taxonomy" id="749634"/>
    <lineage>
        <taxon>Eukaryota</taxon>
        <taxon>Fungi</taxon>
        <taxon>Dikarya</taxon>
        <taxon>Ascomycota</taxon>
        <taxon>Pezizomycotina</taxon>
        <taxon>Dothideomycetes</taxon>
        <taxon>Pleosporomycetidae</taxon>
        <taxon>Pleosporales</taxon>
        <taxon>Pleosporineae</taxon>
        <taxon>Didymellaceae</taxon>
        <taxon>Didymella</taxon>
    </lineage>
</organism>
<feature type="transmembrane region" description="Helical" evidence="2">
    <location>
        <begin position="160"/>
        <end position="177"/>
    </location>
</feature>
<feature type="transmembrane region" description="Helical" evidence="2">
    <location>
        <begin position="20"/>
        <end position="40"/>
    </location>
</feature>
<reference evidence="4" key="1">
    <citation type="submission" date="2022-10" db="EMBL/GenBank/DDBJ databases">
        <title>Tapping the CABI collections for fungal endophytes: first genome assemblies for Collariella, Neodidymelliopsis, Ascochyta clinopodiicola, Didymella pomorum, Didymosphaeria variabile, Neocosmospora piperis and Neocucurbitaria cava.</title>
        <authorList>
            <person name="Hill R."/>
        </authorList>
    </citation>
    <scope>NUCLEOTIDE SEQUENCE</scope>
    <source>
        <strain evidence="4">IMI 355091</strain>
    </source>
</reference>
<feature type="transmembrane region" description="Helical" evidence="2">
    <location>
        <begin position="118"/>
        <end position="140"/>
    </location>
</feature>
<feature type="domain" description="DUF7703" evidence="3">
    <location>
        <begin position="21"/>
        <end position="254"/>
    </location>
</feature>
<evidence type="ECO:0000313" key="4">
    <source>
        <dbReference type="EMBL" id="KAJ4410766.1"/>
    </source>
</evidence>
<feature type="transmembrane region" description="Helical" evidence="2">
    <location>
        <begin position="52"/>
        <end position="73"/>
    </location>
</feature>
<comment type="caution">
    <text evidence="4">The sequence shown here is derived from an EMBL/GenBank/DDBJ whole genome shotgun (WGS) entry which is preliminary data.</text>
</comment>
<keyword evidence="2" id="KW-0472">Membrane</keyword>
<dbReference type="PANTHER" id="PTHR37013">
    <property type="entry name" value="INTEGRAL MEMBRANE PROTEIN (AFU_ORTHOLOGUE AFUA_1G05950)-RELATED"/>
    <property type="match status" value="1"/>
</dbReference>
<keyword evidence="2" id="KW-1133">Transmembrane helix</keyword>